<evidence type="ECO:0000313" key="1">
    <source>
        <dbReference type="EMBL" id="JAD44689.1"/>
    </source>
</evidence>
<proteinExistence type="predicted"/>
<name>A0A0A8ZZ69_ARUDO</name>
<accession>A0A0A8ZZ69</accession>
<reference evidence="1" key="2">
    <citation type="journal article" date="2015" name="Data Brief">
        <title>Shoot transcriptome of the giant reed, Arundo donax.</title>
        <authorList>
            <person name="Barrero R.A."/>
            <person name="Guerrero F.D."/>
            <person name="Moolhuijzen P."/>
            <person name="Goolsby J.A."/>
            <person name="Tidwell J."/>
            <person name="Bellgard S.E."/>
            <person name="Bellgard M.I."/>
        </authorList>
    </citation>
    <scope>NUCLEOTIDE SEQUENCE</scope>
    <source>
        <tissue evidence="1">Shoot tissue taken approximately 20 cm above the soil surface</tissue>
    </source>
</reference>
<sequence>MLRGDPMQLDCPGQPLSSQVFRISGFSVILSGGRLRRI</sequence>
<organism evidence="1">
    <name type="scientific">Arundo donax</name>
    <name type="common">Giant reed</name>
    <name type="synonym">Donax arundinaceus</name>
    <dbReference type="NCBI Taxonomy" id="35708"/>
    <lineage>
        <taxon>Eukaryota</taxon>
        <taxon>Viridiplantae</taxon>
        <taxon>Streptophyta</taxon>
        <taxon>Embryophyta</taxon>
        <taxon>Tracheophyta</taxon>
        <taxon>Spermatophyta</taxon>
        <taxon>Magnoliopsida</taxon>
        <taxon>Liliopsida</taxon>
        <taxon>Poales</taxon>
        <taxon>Poaceae</taxon>
        <taxon>PACMAD clade</taxon>
        <taxon>Arundinoideae</taxon>
        <taxon>Arundineae</taxon>
        <taxon>Arundo</taxon>
    </lineage>
</organism>
<protein>
    <submittedName>
        <fullName evidence="1">Uncharacterized protein</fullName>
    </submittedName>
</protein>
<dbReference type="AlphaFoldDB" id="A0A0A8ZZ69"/>
<dbReference type="EMBL" id="GBRH01253206">
    <property type="protein sequence ID" value="JAD44689.1"/>
    <property type="molecule type" value="Transcribed_RNA"/>
</dbReference>
<reference evidence="1" key="1">
    <citation type="submission" date="2014-09" db="EMBL/GenBank/DDBJ databases">
        <authorList>
            <person name="Magalhaes I.L.F."/>
            <person name="Oliveira U."/>
            <person name="Santos F.R."/>
            <person name="Vidigal T.H.D.A."/>
            <person name="Brescovit A.D."/>
            <person name="Santos A.J."/>
        </authorList>
    </citation>
    <scope>NUCLEOTIDE SEQUENCE</scope>
    <source>
        <tissue evidence="1">Shoot tissue taken approximately 20 cm above the soil surface</tissue>
    </source>
</reference>